<evidence type="ECO:0000259" key="1">
    <source>
        <dbReference type="Pfam" id="PF03478"/>
    </source>
</evidence>
<dbReference type="EMBL" id="BKCP01005405">
    <property type="protein sequence ID" value="GER37639.1"/>
    <property type="molecule type" value="Genomic_DNA"/>
</dbReference>
<dbReference type="InterPro" id="IPR005174">
    <property type="entry name" value="KIB1-4_b-propeller"/>
</dbReference>
<name>A0A5A7PXP5_STRAF</name>
<feature type="domain" description="KIB1-4 beta-propeller" evidence="1">
    <location>
        <begin position="5"/>
        <end position="88"/>
    </location>
</feature>
<comment type="caution">
    <text evidence="2">The sequence shown here is derived from an EMBL/GenBank/DDBJ whole genome shotgun (WGS) entry which is preliminary data.</text>
</comment>
<dbReference type="Pfam" id="PF03478">
    <property type="entry name" value="Beta-prop_KIB1-4"/>
    <property type="match status" value="1"/>
</dbReference>
<reference evidence="3" key="1">
    <citation type="journal article" date="2019" name="Curr. Biol.">
        <title>Genome Sequence of Striga asiatica Provides Insight into the Evolution of Plant Parasitism.</title>
        <authorList>
            <person name="Yoshida S."/>
            <person name="Kim S."/>
            <person name="Wafula E.K."/>
            <person name="Tanskanen J."/>
            <person name="Kim Y.M."/>
            <person name="Honaas L."/>
            <person name="Yang Z."/>
            <person name="Spallek T."/>
            <person name="Conn C.E."/>
            <person name="Ichihashi Y."/>
            <person name="Cheong K."/>
            <person name="Cui S."/>
            <person name="Der J.P."/>
            <person name="Gundlach H."/>
            <person name="Jiao Y."/>
            <person name="Hori C."/>
            <person name="Ishida J.K."/>
            <person name="Kasahara H."/>
            <person name="Kiba T."/>
            <person name="Kim M.S."/>
            <person name="Koo N."/>
            <person name="Laohavisit A."/>
            <person name="Lee Y.H."/>
            <person name="Lumba S."/>
            <person name="McCourt P."/>
            <person name="Mortimer J.C."/>
            <person name="Mutuku J.M."/>
            <person name="Nomura T."/>
            <person name="Sasaki-Sekimoto Y."/>
            <person name="Seto Y."/>
            <person name="Wang Y."/>
            <person name="Wakatake T."/>
            <person name="Sakakibara H."/>
            <person name="Demura T."/>
            <person name="Yamaguchi S."/>
            <person name="Yoneyama K."/>
            <person name="Manabe R.I."/>
            <person name="Nelson D.C."/>
            <person name="Schulman A.H."/>
            <person name="Timko M.P."/>
            <person name="dePamphilis C.W."/>
            <person name="Choi D."/>
            <person name="Shirasu K."/>
        </authorList>
    </citation>
    <scope>NUCLEOTIDE SEQUENCE [LARGE SCALE GENOMIC DNA]</scope>
    <source>
        <strain evidence="3">cv. UVA1</strain>
    </source>
</reference>
<dbReference type="AlphaFoldDB" id="A0A5A7PXP5"/>
<sequence length="131" mass="15252">MEPDGRGLLLVMKLFRGHPLDDGVEFKVLRVEVDATRVGCVELDNMDEWTIFLNYWGDGFCCTSEKRVCRPNSIYFMNQKGRAVKVYDLGEKSIITLLPFRGARRYMSVNCWVDLPNIPEYEHEDEDELEP</sequence>
<keyword evidence="3" id="KW-1185">Reference proteome</keyword>
<accession>A0A5A7PXP5</accession>
<dbReference type="Proteomes" id="UP000325081">
    <property type="component" value="Unassembled WGS sequence"/>
</dbReference>
<dbReference type="PANTHER" id="PTHR40891">
    <property type="entry name" value="DUF295 DOMAIN-CONTAINING PROTEIN"/>
    <property type="match status" value="1"/>
</dbReference>
<proteinExistence type="predicted"/>
<dbReference type="OrthoDB" id="817791at2759"/>
<evidence type="ECO:0000313" key="3">
    <source>
        <dbReference type="Proteomes" id="UP000325081"/>
    </source>
</evidence>
<organism evidence="2 3">
    <name type="scientific">Striga asiatica</name>
    <name type="common">Asiatic witchweed</name>
    <name type="synonym">Buchnera asiatica</name>
    <dbReference type="NCBI Taxonomy" id="4170"/>
    <lineage>
        <taxon>Eukaryota</taxon>
        <taxon>Viridiplantae</taxon>
        <taxon>Streptophyta</taxon>
        <taxon>Embryophyta</taxon>
        <taxon>Tracheophyta</taxon>
        <taxon>Spermatophyta</taxon>
        <taxon>Magnoliopsida</taxon>
        <taxon>eudicotyledons</taxon>
        <taxon>Gunneridae</taxon>
        <taxon>Pentapetalae</taxon>
        <taxon>asterids</taxon>
        <taxon>lamiids</taxon>
        <taxon>Lamiales</taxon>
        <taxon>Orobanchaceae</taxon>
        <taxon>Buchnereae</taxon>
        <taxon>Striga</taxon>
    </lineage>
</organism>
<protein>
    <submittedName>
        <fullName evidence="2">Betaine aldehyde dehydrogenase</fullName>
    </submittedName>
</protein>
<gene>
    <name evidence="2" type="ORF">STAS_14059</name>
</gene>
<evidence type="ECO:0000313" key="2">
    <source>
        <dbReference type="EMBL" id="GER37639.1"/>
    </source>
</evidence>
<dbReference type="PANTHER" id="PTHR40891:SF1">
    <property type="entry name" value="DUF295 DOMAIN-CONTAINING PROTEIN"/>
    <property type="match status" value="1"/>
</dbReference>